<dbReference type="EMBL" id="LGRX02030771">
    <property type="protein sequence ID" value="KAK3245311.1"/>
    <property type="molecule type" value="Genomic_DNA"/>
</dbReference>
<evidence type="ECO:0000313" key="2">
    <source>
        <dbReference type="Proteomes" id="UP001190700"/>
    </source>
</evidence>
<evidence type="ECO:0000313" key="1">
    <source>
        <dbReference type="EMBL" id="KAK3245311.1"/>
    </source>
</evidence>
<protein>
    <submittedName>
        <fullName evidence="1">Uncharacterized protein</fullName>
    </submittedName>
</protein>
<dbReference type="AlphaFoldDB" id="A0AAE0BYW2"/>
<keyword evidence="2" id="KW-1185">Reference proteome</keyword>
<accession>A0AAE0BYW2</accession>
<proteinExistence type="predicted"/>
<sequence>MGDYTTTYIPPTGKSVIWPKNTGMTTDRSKLRRLQQEVEMLQKYLSGEVAGILMWHLSQHVFCVQPEAVKQHIDLMEATLDHGGVDNNRELVEELQFPHRYESSGTWKYQILRYLERVDMDTLREDLHKFWQRCGHLKPPLELVTLAAKGPAKFYPVDDGEGGGEVFTDNASAHEYSTCTWKKVEECSGAPAPWNWGTTPFMLPASADHHHHNLQQQQQWPESLWYWGWSTRRWAFSARGTVRTSGGTDSWQSGEASEVAHSRRKFGVLGLVNH</sequence>
<organism evidence="1 2">
    <name type="scientific">Cymbomonas tetramitiformis</name>
    <dbReference type="NCBI Taxonomy" id="36881"/>
    <lineage>
        <taxon>Eukaryota</taxon>
        <taxon>Viridiplantae</taxon>
        <taxon>Chlorophyta</taxon>
        <taxon>Pyramimonadophyceae</taxon>
        <taxon>Pyramimonadales</taxon>
        <taxon>Pyramimonadaceae</taxon>
        <taxon>Cymbomonas</taxon>
    </lineage>
</organism>
<name>A0AAE0BYW2_9CHLO</name>
<gene>
    <name evidence="1" type="ORF">CYMTET_45118</name>
</gene>
<reference evidence="1 2" key="1">
    <citation type="journal article" date="2015" name="Genome Biol. Evol.">
        <title>Comparative Genomics of a Bacterivorous Green Alga Reveals Evolutionary Causalities and Consequences of Phago-Mixotrophic Mode of Nutrition.</title>
        <authorList>
            <person name="Burns J.A."/>
            <person name="Paasch A."/>
            <person name="Narechania A."/>
            <person name="Kim E."/>
        </authorList>
    </citation>
    <scope>NUCLEOTIDE SEQUENCE [LARGE SCALE GENOMIC DNA]</scope>
    <source>
        <strain evidence="1 2">PLY_AMNH</strain>
    </source>
</reference>
<dbReference type="Proteomes" id="UP001190700">
    <property type="component" value="Unassembled WGS sequence"/>
</dbReference>
<comment type="caution">
    <text evidence="1">The sequence shown here is derived from an EMBL/GenBank/DDBJ whole genome shotgun (WGS) entry which is preliminary data.</text>
</comment>